<evidence type="ECO:0000256" key="3">
    <source>
        <dbReference type="ARBA" id="ARBA00022737"/>
    </source>
</evidence>
<accession>A0A182VXU9</accession>
<organism evidence="5 6">
    <name type="scientific">Anopheles minimus</name>
    <dbReference type="NCBI Taxonomy" id="112268"/>
    <lineage>
        <taxon>Eukaryota</taxon>
        <taxon>Metazoa</taxon>
        <taxon>Ecdysozoa</taxon>
        <taxon>Arthropoda</taxon>
        <taxon>Hexapoda</taxon>
        <taxon>Insecta</taxon>
        <taxon>Pterygota</taxon>
        <taxon>Neoptera</taxon>
        <taxon>Endopterygota</taxon>
        <taxon>Diptera</taxon>
        <taxon>Nematocera</taxon>
        <taxon>Culicoidea</taxon>
        <taxon>Culicidae</taxon>
        <taxon>Anophelinae</taxon>
        <taxon>Anopheles</taxon>
    </lineage>
</organism>
<dbReference type="VEuPathDB" id="VectorBase:AMIN002898"/>
<reference evidence="5" key="2">
    <citation type="submission" date="2020-05" db="UniProtKB">
        <authorList>
            <consortium name="EnsemblMetazoa"/>
        </authorList>
    </citation>
    <scope>IDENTIFICATION</scope>
    <source>
        <strain evidence="5">MINIMUS1</strain>
    </source>
</reference>
<dbReference type="InterPro" id="IPR015943">
    <property type="entry name" value="WD40/YVTN_repeat-like_dom_sf"/>
</dbReference>
<dbReference type="EnsemblMetazoa" id="AMIN002898-RA">
    <property type="protein sequence ID" value="AMIN002898-PA"/>
    <property type="gene ID" value="AMIN002898"/>
</dbReference>
<dbReference type="InterPro" id="IPR050687">
    <property type="entry name" value="Dynein_IC"/>
</dbReference>
<dbReference type="AlphaFoldDB" id="A0A182VXU9"/>
<keyword evidence="3" id="KW-0677">Repeat</keyword>
<dbReference type="SUPFAM" id="SSF50978">
    <property type="entry name" value="WD40 repeat-like"/>
    <property type="match status" value="1"/>
</dbReference>
<dbReference type="InterPro" id="IPR036322">
    <property type="entry name" value="WD40_repeat_dom_sf"/>
</dbReference>
<dbReference type="GO" id="GO:0045504">
    <property type="term" value="F:dynein heavy chain binding"/>
    <property type="evidence" value="ECO:0007669"/>
    <property type="project" value="TreeGrafter"/>
</dbReference>
<dbReference type="GO" id="GO:0005868">
    <property type="term" value="C:cytoplasmic dynein complex"/>
    <property type="evidence" value="ECO:0007669"/>
    <property type="project" value="TreeGrafter"/>
</dbReference>
<keyword evidence="1" id="KW-0963">Cytoplasm</keyword>
<name>A0A182VXU9_9DIPT</name>
<dbReference type="PANTHER" id="PTHR12442">
    <property type="entry name" value="DYNEIN INTERMEDIATE CHAIN"/>
    <property type="match status" value="1"/>
</dbReference>
<dbReference type="GO" id="GO:0097014">
    <property type="term" value="C:ciliary plasm"/>
    <property type="evidence" value="ECO:0007669"/>
    <property type="project" value="TreeGrafter"/>
</dbReference>
<protein>
    <recommendedName>
        <fullName evidence="7">WD repeat-containing protein 55 homolog</fullName>
    </recommendedName>
</protein>
<keyword evidence="2" id="KW-0853">WD repeat</keyword>
<evidence type="ECO:0008006" key="7">
    <source>
        <dbReference type="Google" id="ProtNLM"/>
    </source>
</evidence>
<evidence type="ECO:0000256" key="2">
    <source>
        <dbReference type="ARBA" id="ARBA00022574"/>
    </source>
</evidence>
<evidence type="ECO:0000313" key="5">
    <source>
        <dbReference type="EnsemblMetazoa" id="AMIN002898-PA"/>
    </source>
</evidence>
<proteinExistence type="predicted"/>
<keyword evidence="6" id="KW-1185">Reference proteome</keyword>
<evidence type="ECO:0000313" key="6">
    <source>
        <dbReference type="Proteomes" id="UP000075920"/>
    </source>
</evidence>
<dbReference type="GO" id="GO:0042073">
    <property type="term" value="P:intraciliary transport"/>
    <property type="evidence" value="ECO:0007669"/>
    <property type="project" value="TreeGrafter"/>
</dbReference>
<evidence type="ECO:0000256" key="4">
    <source>
        <dbReference type="SAM" id="MobiDB-lite"/>
    </source>
</evidence>
<dbReference type="Gene3D" id="2.130.10.10">
    <property type="entry name" value="YVTN repeat-like/Quinoprotein amine dehydrogenase"/>
    <property type="match status" value="1"/>
</dbReference>
<reference evidence="6" key="1">
    <citation type="submission" date="2013-03" db="EMBL/GenBank/DDBJ databases">
        <title>The Genome Sequence of Anopheles minimus MINIMUS1.</title>
        <authorList>
            <consortium name="The Broad Institute Genomics Platform"/>
            <person name="Neafsey D.E."/>
            <person name="Walton C."/>
            <person name="Walker B."/>
            <person name="Young S.K."/>
            <person name="Zeng Q."/>
            <person name="Gargeya S."/>
            <person name="Fitzgerald M."/>
            <person name="Haas B."/>
            <person name="Abouelleil A."/>
            <person name="Allen A.W."/>
            <person name="Alvarado L."/>
            <person name="Arachchi H.M."/>
            <person name="Berlin A.M."/>
            <person name="Chapman S.B."/>
            <person name="Gainer-Dewar J."/>
            <person name="Goldberg J."/>
            <person name="Griggs A."/>
            <person name="Gujja S."/>
            <person name="Hansen M."/>
            <person name="Howarth C."/>
            <person name="Imamovic A."/>
            <person name="Ireland A."/>
            <person name="Larimer J."/>
            <person name="McCowan C."/>
            <person name="Murphy C."/>
            <person name="Pearson M."/>
            <person name="Poon T.W."/>
            <person name="Priest M."/>
            <person name="Roberts A."/>
            <person name="Saif S."/>
            <person name="Shea T."/>
            <person name="Sisk P."/>
            <person name="Sykes S."/>
            <person name="Wortman J."/>
            <person name="Nusbaum C."/>
            <person name="Birren B."/>
        </authorList>
    </citation>
    <scope>NUCLEOTIDE SEQUENCE [LARGE SCALE GENOMIC DNA]</scope>
    <source>
        <strain evidence="6">MINIMUS1</strain>
    </source>
</reference>
<dbReference type="PANTHER" id="PTHR12442:SF26">
    <property type="entry name" value="CYTOPLASMIC DYNEIN 2 INTERMEDIATE CHAIN 2"/>
    <property type="match status" value="1"/>
</dbReference>
<dbReference type="Proteomes" id="UP000075920">
    <property type="component" value="Unassembled WGS sequence"/>
</dbReference>
<evidence type="ECO:0000256" key="1">
    <source>
        <dbReference type="ARBA" id="ARBA00022490"/>
    </source>
</evidence>
<feature type="region of interest" description="Disordered" evidence="4">
    <location>
        <begin position="16"/>
        <end position="54"/>
    </location>
</feature>
<dbReference type="GO" id="GO:0045503">
    <property type="term" value="F:dynein light chain binding"/>
    <property type="evidence" value="ECO:0007669"/>
    <property type="project" value="TreeGrafter"/>
</dbReference>
<feature type="compositionally biased region" description="Basic and acidic residues" evidence="4">
    <location>
        <begin position="21"/>
        <end position="36"/>
    </location>
</feature>
<dbReference type="STRING" id="112268.A0A182VXU9"/>
<sequence>MDSDNVKFTLKSNTPIGFESTRCENSTENRLKKDIGVDPCPLPTSTDAATEPKERKETAASILNLSLLTQTVSAPRSKKFATYDDSKLVSFIRKVQPIVEEELSYGMTPMFDCNDNLYEPCERYRVCRHQEITLRTFIPDHSAGKSGVNVFHVGAAAWLSILTRDAPLLVVACSPNHEAWCDHFTSTVTVFCPKRDRYGGSVQWVELSSNPVKACIESLETNPFNRDMFAGGTVSGDVYIWHYEMNLKNERNSFAELHSETTDCGKVVDMAWTRYNVMSKSDYALLTAHSEGTVIQWRVGKTIVKDKIFKLNVPSAVGKALILTQILATSNTEFVAGCDDGALLLCSTTQLIPLGIASTSERSLTSVVSSGTSAVATTGKVNFFSPGTIELKSHSFSVTSLQKIENRRQELLISCDLTGEVLFHDITDSINSTPTLIIKMPLPFKTRIVCTSDTEYIFSPTGNGLLELYRIGSGKVDTVEPSLPLKGSPNLIKMSANGKWLITGTYDGTFILYSVTMEY</sequence>